<organism evidence="1 2">
    <name type="scientific">Aspergillus kawachii</name>
    <name type="common">White koji mold</name>
    <name type="synonym">Aspergillus awamori var. kawachi</name>
    <dbReference type="NCBI Taxonomy" id="1069201"/>
    <lineage>
        <taxon>Eukaryota</taxon>
        <taxon>Fungi</taxon>
        <taxon>Dikarya</taxon>
        <taxon>Ascomycota</taxon>
        <taxon>Pezizomycotina</taxon>
        <taxon>Eurotiomycetes</taxon>
        <taxon>Eurotiomycetidae</taxon>
        <taxon>Eurotiales</taxon>
        <taxon>Aspergillaceae</taxon>
        <taxon>Aspergillus</taxon>
        <taxon>Aspergillus subgen. Circumdati</taxon>
    </lineage>
</organism>
<keyword evidence="1" id="KW-0121">Carboxypeptidase</keyword>
<reference evidence="1 2" key="1">
    <citation type="journal article" date="2016" name="DNA Res.">
        <title>Genome sequence of Aspergillus luchuensis NBRC 4314.</title>
        <authorList>
            <person name="Yamada O."/>
            <person name="Machida M."/>
            <person name="Hosoyama A."/>
            <person name="Goto M."/>
            <person name="Takahashi T."/>
            <person name="Futagami T."/>
            <person name="Yamagata Y."/>
            <person name="Takeuchi M."/>
            <person name="Kobayashi T."/>
            <person name="Koike H."/>
            <person name="Abe K."/>
            <person name="Asai K."/>
            <person name="Arita M."/>
            <person name="Fujita N."/>
            <person name="Fukuda K."/>
            <person name="Higa K."/>
            <person name="Horikawa H."/>
            <person name="Ishikawa T."/>
            <person name="Jinno K."/>
            <person name="Kato Y."/>
            <person name="Kirimura K."/>
            <person name="Mizutani O."/>
            <person name="Nakasone K."/>
            <person name="Sano M."/>
            <person name="Shiraishi Y."/>
            <person name="Tsukahara M."/>
            <person name="Gomi K."/>
        </authorList>
    </citation>
    <scope>NUCLEOTIDE SEQUENCE [LARGE SCALE GENOMIC DNA]</scope>
    <source>
        <strain evidence="1 2">RIB 2604</strain>
    </source>
</reference>
<name>A0A146FR34_ASPKA</name>
<keyword evidence="1" id="KW-0645">Protease</keyword>
<dbReference type="Proteomes" id="UP000075230">
    <property type="component" value="Unassembled WGS sequence"/>
</dbReference>
<protein>
    <submittedName>
        <fullName evidence="1">Carboxypeptidase S1</fullName>
    </submittedName>
</protein>
<evidence type="ECO:0000313" key="2">
    <source>
        <dbReference type="Proteomes" id="UP000075230"/>
    </source>
</evidence>
<dbReference type="GO" id="GO:0004180">
    <property type="term" value="F:carboxypeptidase activity"/>
    <property type="evidence" value="ECO:0007669"/>
    <property type="project" value="UniProtKB-KW"/>
</dbReference>
<dbReference type="EMBL" id="BCWF01000024">
    <property type="protein sequence ID" value="GAT28270.1"/>
    <property type="molecule type" value="Genomic_DNA"/>
</dbReference>
<accession>A0A146FR34</accession>
<proteinExistence type="predicted"/>
<dbReference type="AlphaFoldDB" id="A0A146FR34"/>
<reference evidence="2" key="2">
    <citation type="submission" date="2016-02" db="EMBL/GenBank/DDBJ databases">
        <title>Genome sequencing of Aspergillus luchuensis NBRC 4314.</title>
        <authorList>
            <person name="Yamada O."/>
        </authorList>
    </citation>
    <scope>NUCLEOTIDE SEQUENCE [LARGE SCALE GENOMIC DNA]</scope>
    <source>
        <strain evidence="2">RIB 2604</strain>
    </source>
</reference>
<evidence type="ECO:0000313" key="1">
    <source>
        <dbReference type="EMBL" id="GAT28270.1"/>
    </source>
</evidence>
<gene>
    <name evidence="1" type="ORF">RIB2604_02503480</name>
</gene>
<sequence length="211" mass="23251">MTQVLRKVMLYNAAEGAWLTYLSGDHRVLEQRDVDVKAITVSHEKYNIKPLGSPAYDGSITALVDPQILTWSLIARLEAVGFPAPLDLEQWTRTPSLLLRSASVGHNGGTWPLCPRGSQSRVQKVGWLAMEADELRGHVHFRPGGAASCLLARGSSALFLCCRSQPCSEVESHLFNLWLHSYICIASYRDKCVGLLGGHGGVRRVGYRHAE</sequence>
<comment type="caution">
    <text evidence="1">The sequence shown here is derived from an EMBL/GenBank/DDBJ whole genome shotgun (WGS) entry which is preliminary data.</text>
</comment>
<keyword evidence="1" id="KW-0378">Hydrolase</keyword>